<dbReference type="GO" id="GO:0001522">
    <property type="term" value="P:pseudouridine synthesis"/>
    <property type="evidence" value="ECO:0007669"/>
    <property type="project" value="InterPro"/>
</dbReference>
<dbReference type="Gene3D" id="3.10.290.10">
    <property type="entry name" value="RNA-binding S4 domain"/>
    <property type="match status" value="1"/>
</dbReference>
<proteinExistence type="inferred from homology"/>
<evidence type="ECO:0000256" key="5">
    <source>
        <dbReference type="ARBA" id="ARBA00033164"/>
    </source>
</evidence>
<feature type="domain" description="Pseudouridine synthase RsuA/RluA-like" evidence="7">
    <location>
        <begin position="91"/>
        <end position="250"/>
    </location>
</feature>
<comment type="similarity">
    <text evidence="2">Belongs to the pseudouridine synthase RluA family.</text>
</comment>
<dbReference type="PANTHER" id="PTHR21600:SF83">
    <property type="entry name" value="PSEUDOURIDYLATE SYNTHASE RPUSD4, MITOCHONDRIAL"/>
    <property type="match status" value="1"/>
</dbReference>
<keyword evidence="9" id="KW-1185">Reference proteome</keyword>
<evidence type="ECO:0000256" key="4">
    <source>
        <dbReference type="ARBA" id="ARBA00031870"/>
    </source>
</evidence>
<reference evidence="9" key="1">
    <citation type="submission" date="2019-05" db="EMBL/GenBank/DDBJ databases">
        <title>Complete genome sequencing of Absiella argi strain JCM 30884.</title>
        <authorList>
            <person name="Sakamoto M."/>
            <person name="Murakami T."/>
            <person name="Mori H."/>
        </authorList>
    </citation>
    <scope>NUCLEOTIDE SEQUENCE [LARGE SCALE GENOMIC DNA]</scope>
    <source>
        <strain evidence="9">JCM 30884</strain>
    </source>
</reference>
<dbReference type="Pfam" id="PF00849">
    <property type="entry name" value="PseudoU_synth_2"/>
    <property type="match status" value="1"/>
</dbReference>
<dbReference type="InterPro" id="IPR050188">
    <property type="entry name" value="RluA_PseudoU_synthase"/>
</dbReference>
<name>A0A6N4TFM9_9FIRM</name>
<dbReference type="SUPFAM" id="SSF55120">
    <property type="entry name" value="Pseudouridine synthase"/>
    <property type="match status" value="1"/>
</dbReference>
<dbReference type="KEGG" id="aarg:Aargi30884_01470"/>
<dbReference type="InterPro" id="IPR036986">
    <property type="entry name" value="S4_RNA-bd_sf"/>
</dbReference>
<dbReference type="GO" id="GO:0140098">
    <property type="term" value="F:catalytic activity, acting on RNA"/>
    <property type="evidence" value="ECO:0007669"/>
    <property type="project" value="UniProtKB-ARBA"/>
</dbReference>
<evidence type="ECO:0000256" key="2">
    <source>
        <dbReference type="ARBA" id="ARBA00010876"/>
    </source>
</evidence>
<dbReference type="SUPFAM" id="SSF55174">
    <property type="entry name" value="Alpha-L RNA-binding motif"/>
    <property type="match status" value="1"/>
</dbReference>
<comment type="catalytic activity">
    <reaction evidence="1">
        <text>a uridine in RNA = a pseudouridine in RNA</text>
        <dbReference type="Rhea" id="RHEA:48348"/>
        <dbReference type="Rhea" id="RHEA-COMP:12068"/>
        <dbReference type="Rhea" id="RHEA-COMP:12069"/>
        <dbReference type="ChEBI" id="CHEBI:65314"/>
        <dbReference type="ChEBI" id="CHEBI:65315"/>
    </reaction>
</comment>
<dbReference type="EMBL" id="AP019695">
    <property type="protein sequence ID" value="BBK21244.1"/>
    <property type="molecule type" value="Genomic_DNA"/>
</dbReference>
<organism evidence="8 9">
    <name type="scientific">Amedibacterium intestinale</name>
    <dbReference type="NCBI Taxonomy" id="2583452"/>
    <lineage>
        <taxon>Bacteria</taxon>
        <taxon>Bacillati</taxon>
        <taxon>Bacillota</taxon>
        <taxon>Erysipelotrichia</taxon>
        <taxon>Erysipelotrichales</taxon>
        <taxon>Erysipelotrichaceae</taxon>
        <taxon>Amedibacterium</taxon>
    </lineage>
</organism>
<dbReference type="Proteomes" id="UP000464754">
    <property type="component" value="Chromosome"/>
</dbReference>
<evidence type="ECO:0000256" key="3">
    <source>
        <dbReference type="ARBA" id="ARBA00023235"/>
    </source>
</evidence>
<dbReference type="CDD" id="cd02869">
    <property type="entry name" value="PseudoU_synth_RluA_like"/>
    <property type="match status" value="1"/>
</dbReference>
<evidence type="ECO:0000256" key="1">
    <source>
        <dbReference type="ARBA" id="ARBA00000073"/>
    </source>
</evidence>
<dbReference type="GO" id="GO:0009982">
    <property type="term" value="F:pseudouridine synthase activity"/>
    <property type="evidence" value="ECO:0007669"/>
    <property type="project" value="InterPro"/>
</dbReference>
<evidence type="ECO:0000259" key="7">
    <source>
        <dbReference type="Pfam" id="PF00849"/>
    </source>
</evidence>
<dbReference type="RefSeq" id="WP_118277466.1">
    <property type="nucleotide sequence ID" value="NZ_AP019695.1"/>
</dbReference>
<evidence type="ECO:0000313" key="9">
    <source>
        <dbReference type="Proteomes" id="UP000464754"/>
    </source>
</evidence>
<dbReference type="GO" id="GO:0006396">
    <property type="term" value="P:RNA processing"/>
    <property type="evidence" value="ECO:0007669"/>
    <property type="project" value="UniProtKB-ARBA"/>
</dbReference>
<accession>A0A6N4TFM9</accession>
<dbReference type="PANTHER" id="PTHR21600">
    <property type="entry name" value="MITOCHONDRIAL RNA PSEUDOURIDINE SYNTHASE"/>
    <property type="match status" value="1"/>
</dbReference>
<sequence>MKEFVIQKDDANQRVDKFIMKTMKTMPKSLMYKYIRNKKIKVNRKRCEISQRLQEGDTIQCFIAEEFFENKKELKFLKVPSKVNCLYEDNNIILLCKPSGLLVHSDTKELQDNLADRYLHYLYEKKEYDPEISQSFTPALCHRIDRNTEGIVIAAKNAEALREMNNCIKERKVDKYYLCIVEGKMETNKSIIEVWHKKFEDNHVEISKDKKDGYQKVVTGYKVLSEKNGFSLLEVELITGKSHQIRAVMSFLGHPLYGDIKYGAKRNGRQDYQALCAYKVNFHTENNSILSYLDGKEFMLQDTGVEKIYKNL</sequence>
<evidence type="ECO:0000313" key="8">
    <source>
        <dbReference type="EMBL" id="BBK21244.1"/>
    </source>
</evidence>
<evidence type="ECO:0000256" key="6">
    <source>
        <dbReference type="PROSITE-ProRule" id="PRU00182"/>
    </source>
</evidence>
<dbReference type="PROSITE" id="PS50889">
    <property type="entry name" value="S4"/>
    <property type="match status" value="1"/>
</dbReference>
<dbReference type="InterPro" id="IPR006145">
    <property type="entry name" value="PsdUridine_synth_RsuA/RluA"/>
</dbReference>
<dbReference type="GO" id="GO:0003723">
    <property type="term" value="F:RNA binding"/>
    <property type="evidence" value="ECO:0007669"/>
    <property type="project" value="UniProtKB-KW"/>
</dbReference>
<keyword evidence="3" id="KW-0413">Isomerase</keyword>
<gene>
    <name evidence="8" type="primary">rluC</name>
    <name evidence="8" type="ORF">Aargi30884_01470</name>
</gene>
<dbReference type="InterPro" id="IPR020103">
    <property type="entry name" value="PsdUridine_synth_cat_dom_sf"/>
</dbReference>
<dbReference type="CDD" id="cd00165">
    <property type="entry name" value="S4"/>
    <property type="match status" value="1"/>
</dbReference>
<dbReference type="Gene3D" id="3.30.2350.10">
    <property type="entry name" value="Pseudouridine synthase"/>
    <property type="match status" value="1"/>
</dbReference>
<keyword evidence="6" id="KW-0694">RNA-binding</keyword>
<protein>
    <recommendedName>
        <fullName evidence="4">RNA pseudouridylate synthase</fullName>
    </recommendedName>
    <alternativeName>
        <fullName evidence="5">RNA-uridine isomerase</fullName>
    </alternativeName>
</protein>
<dbReference type="AlphaFoldDB" id="A0A6N4TFM9"/>